<organism evidence="1 2">
    <name type="scientific">Streptomyces lycii</name>
    <dbReference type="NCBI Taxonomy" id="2654337"/>
    <lineage>
        <taxon>Bacteria</taxon>
        <taxon>Bacillati</taxon>
        <taxon>Actinomycetota</taxon>
        <taxon>Actinomycetes</taxon>
        <taxon>Kitasatosporales</taxon>
        <taxon>Streptomycetaceae</taxon>
        <taxon>Streptomyces</taxon>
    </lineage>
</organism>
<reference evidence="1 2" key="1">
    <citation type="submission" date="2019-10" db="EMBL/GenBank/DDBJ databases">
        <title>Streptomyces tenebrisbrunneis sp.nov., an endogenous actinomycete isolated from of Lycium ruthenicum.</title>
        <authorList>
            <person name="Ma L."/>
        </authorList>
    </citation>
    <scope>NUCLEOTIDE SEQUENCE [LARGE SCALE GENOMIC DNA]</scope>
    <source>
        <strain evidence="1 2">TRM 66187</strain>
    </source>
</reference>
<protein>
    <submittedName>
        <fullName evidence="1">Uncharacterized protein</fullName>
    </submittedName>
</protein>
<dbReference type="RefSeq" id="WP_156206091.1">
    <property type="nucleotide sequence ID" value="NZ_WHPN01000268.1"/>
</dbReference>
<dbReference type="EMBL" id="WHPN01000268">
    <property type="protein sequence ID" value="KAF4408608.1"/>
    <property type="molecule type" value="Genomic_DNA"/>
</dbReference>
<name>A0ABQ7FMY1_9ACTN</name>
<comment type="caution">
    <text evidence="1">The sequence shown here is derived from an EMBL/GenBank/DDBJ whole genome shotgun (WGS) entry which is preliminary data.</text>
</comment>
<evidence type="ECO:0000313" key="2">
    <source>
        <dbReference type="Proteomes" id="UP000621266"/>
    </source>
</evidence>
<evidence type="ECO:0000313" key="1">
    <source>
        <dbReference type="EMBL" id="KAF4408608.1"/>
    </source>
</evidence>
<proteinExistence type="predicted"/>
<accession>A0ABQ7FMY1</accession>
<gene>
    <name evidence="1" type="ORF">GCU69_12985</name>
</gene>
<keyword evidence="2" id="KW-1185">Reference proteome</keyword>
<sequence>MASGWRWAWVREPLGIEEARSDAELTGVFRAYGSALAACLRSSRLDRFNVVAFCMNGPIRGRDAWLLDRARGIFLPHDEPWIMPLNNDGPKHTGVPIPSRELTPDRIADLLRV</sequence>
<dbReference type="Proteomes" id="UP000621266">
    <property type="component" value="Unassembled WGS sequence"/>
</dbReference>